<evidence type="ECO:0000313" key="2">
    <source>
        <dbReference type="Proteomes" id="UP001342418"/>
    </source>
</evidence>
<organism evidence="1 2">
    <name type="scientific">Nitratireductor thuwali</name>
    <dbReference type="NCBI Taxonomy" id="2267699"/>
    <lineage>
        <taxon>Bacteria</taxon>
        <taxon>Pseudomonadati</taxon>
        <taxon>Pseudomonadota</taxon>
        <taxon>Alphaproteobacteria</taxon>
        <taxon>Hyphomicrobiales</taxon>
        <taxon>Phyllobacteriaceae</taxon>
        <taxon>Nitratireductor</taxon>
    </lineage>
</organism>
<dbReference type="EMBL" id="CP030941">
    <property type="protein sequence ID" value="UUP17873.1"/>
    <property type="molecule type" value="Genomic_DNA"/>
</dbReference>
<dbReference type="SUPFAM" id="SSF88697">
    <property type="entry name" value="PUA domain-like"/>
    <property type="match status" value="1"/>
</dbReference>
<sequence length="167" mass="18702">MAIEYDTLLEQVEGHDFWLSYLSDALQATSGVGIHLAIFAEPFLSMILSGEKTIESRFSRNRCAPYREISDGDIILAKAVAGPVLGIALARRVWYYDLGTEPIGRIRDRFGAGIRADEEFWSSRSDALYATLIELDTPAAIAPVNSSKRDRRGWVALRSRQLSFDFL</sequence>
<protein>
    <recommendedName>
        <fullName evidence="3">ASCH domain-containing protein</fullName>
    </recommendedName>
</protein>
<proteinExistence type="predicted"/>
<accession>A0ABY5MIP0</accession>
<reference evidence="1 2" key="1">
    <citation type="submission" date="2018-07" db="EMBL/GenBank/DDBJ databases">
        <title>Genome sequence of Nitratireductor thuwali#1536.</title>
        <authorList>
            <person name="Michoud G."/>
            <person name="Merlino G."/>
            <person name="Sefrji F.O."/>
            <person name="Daffonchio D."/>
        </authorList>
    </citation>
    <scope>NUCLEOTIDE SEQUENCE [LARGE SCALE GENOMIC DNA]</scope>
    <source>
        <strain evidence="2">Nit1536</strain>
    </source>
</reference>
<evidence type="ECO:0000313" key="1">
    <source>
        <dbReference type="EMBL" id="UUP17873.1"/>
    </source>
</evidence>
<keyword evidence="2" id="KW-1185">Reference proteome</keyword>
<name>A0ABY5MIP0_9HYPH</name>
<dbReference type="Proteomes" id="UP001342418">
    <property type="component" value="Chromosome"/>
</dbReference>
<gene>
    <name evidence="1" type="ORF">NTH_02349</name>
</gene>
<evidence type="ECO:0008006" key="3">
    <source>
        <dbReference type="Google" id="ProtNLM"/>
    </source>
</evidence>
<dbReference type="InterPro" id="IPR015947">
    <property type="entry name" value="PUA-like_sf"/>
</dbReference>
<dbReference type="RefSeq" id="WP_338530161.1">
    <property type="nucleotide sequence ID" value="NZ_CP030941.1"/>
</dbReference>